<proteinExistence type="inferred from homology"/>
<dbReference type="EMBL" id="JYNY01000203">
    <property type="protein sequence ID" value="KJJ85218.1"/>
    <property type="molecule type" value="Genomic_DNA"/>
</dbReference>
<dbReference type="GO" id="GO:0004077">
    <property type="term" value="F:biotin--[biotin carboxyl-carrier protein] ligase activity"/>
    <property type="evidence" value="ECO:0007669"/>
    <property type="project" value="UniProtKB-UniRule"/>
</dbReference>
<keyword evidence="6" id="KW-0238">DNA-binding</keyword>
<comment type="similarity">
    <text evidence="6">Belongs to the biotin--protein ligase family.</text>
</comment>
<evidence type="ECO:0000313" key="8">
    <source>
        <dbReference type="EMBL" id="KJJ85218.1"/>
    </source>
</evidence>
<dbReference type="Pfam" id="PF03099">
    <property type="entry name" value="BPL_LplA_LipB"/>
    <property type="match status" value="1"/>
</dbReference>
<comment type="caution">
    <text evidence="8">The sequence shown here is derived from an EMBL/GenBank/DDBJ whole genome shotgun (WGS) entry which is preliminary data.</text>
</comment>
<dbReference type="NCBIfam" id="TIGR00121">
    <property type="entry name" value="birA_ligase"/>
    <property type="match status" value="1"/>
</dbReference>
<dbReference type="InterPro" id="IPR004143">
    <property type="entry name" value="BPL_LPL_catalytic"/>
</dbReference>
<evidence type="ECO:0000256" key="3">
    <source>
        <dbReference type="ARBA" id="ARBA00022840"/>
    </source>
</evidence>
<organism evidence="8 9">
    <name type="scientific">Candidatus Omnitrophus magneticus</name>
    <dbReference type="NCBI Taxonomy" id="1609969"/>
    <lineage>
        <taxon>Bacteria</taxon>
        <taxon>Pseudomonadati</taxon>
        <taxon>Candidatus Omnitrophota</taxon>
        <taxon>Candidatus Omnitrophus</taxon>
    </lineage>
</organism>
<evidence type="ECO:0000256" key="2">
    <source>
        <dbReference type="ARBA" id="ARBA00022741"/>
    </source>
</evidence>
<accession>A0A0F0CPH7</accession>
<dbReference type="GO" id="GO:0003677">
    <property type="term" value="F:DNA binding"/>
    <property type="evidence" value="ECO:0007669"/>
    <property type="project" value="UniProtKB-UniRule"/>
</dbReference>
<dbReference type="InterPro" id="IPR036388">
    <property type="entry name" value="WH-like_DNA-bd_sf"/>
</dbReference>
<keyword evidence="4 6" id="KW-0092">Biotin</keyword>
<dbReference type="Gene3D" id="3.30.930.10">
    <property type="entry name" value="Bira Bifunctional Protein, Domain 2"/>
    <property type="match status" value="1"/>
</dbReference>
<comment type="catalytic activity">
    <reaction evidence="5 6">
        <text>biotin + L-lysyl-[protein] + ATP = N(6)-biotinyl-L-lysyl-[protein] + AMP + diphosphate + H(+)</text>
        <dbReference type="Rhea" id="RHEA:11756"/>
        <dbReference type="Rhea" id="RHEA-COMP:9752"/>
        <dbReference type="Rhea" id="RHEA-COMP:10505"/>
        <dbReference type="ChEBI" id="CHEBI:15378"/>
        <dbReference type="ChEBI" id="CHEBI:29969"/>
        <dbReference type="ChEBI" id="CHEBI:30616"/>
        <dbReference type="ChEBI" id="CHEBI:33019"/>
        <dbReference type="ChEBI" id="CHEBI:57586"/>
        <dbReference type="ChEBI" id="CHEBI:83144"/>
        <dbReference type="ChEBI" id="CHEBI:456215"/>
        <dbReference type="EC" id="6.3.4.15"/>
    </reaction>
</comment>
<dbReference type="InterPro" id="IPR003142">
    <property type="entry name" value="BPL_C"/>
</dbReference>
<dbReference type="InterPro" id="IPR013196">
    <property type="entry name" value="HTH_11"/>
</dbReference>
<feature type="binding site" evidence="6">
    <location>
        <position position="189"/>
    </location>
    <ligand>
        <name>biotin</name>
        <dbReference type="ChEBI" id="CHEBI:57586"/>
    </ligand>
</feature>
<feature type="binding site" evidence="6">
    <location>
        <begin position="95"/>
        <end position="97"/>
    </location>
    <ligand>
        <name>biotin</name>
        <dbReference type="ChEBI" id="CHEBI:57586"/>
    </ligand>
</feature>
<evidence type="ECO:0000256" key="1">
    <source>
        <dbReference type="ARBA" id="ARBA00022598"/>
    </source>
</evidence>
<evidence type="ECO:0000313" key="9">
    <source>
        <dbReference type="Proteomes" id="UP000033428"/>
    </source>
</evidence>
<dbReference type="InterPro" id="IPR030855">
    <property type="entry name" value="Bifunct_BirA"/>
</dbReference>
<evidence type="ECO:0000259" key="7">
    <source>
        <dbReference type="PROSITE" id="PS51733"/>
    </source>
</evidence>
<dbReference type="EC" id="6.3.4.15" evidence="6"/>
<dbReference type="PROSITE" id="PS51733">
    <property type="entry name" value="BPL_LPL_CATALYTIC"/>
    <property type="match status" value="1"/>
</dbReference>
<dbReference type="GO" id="GO:0005737">
    <property type="term" value="C:cytoplasm"/>
    <property type="evidence" value="ECO:0007669"/>
    <property type="project" value="TreeGrafter"/>
</dbReference>
<dbReference type="Pfam" id="PF02237">
    <property type="entry name" value="BPL_C"/>
    <property type="match status" value="1"/>
</dbReference>
<dbReference type="PATRIC" id="fig|1609969.3.peg.1001"/>
<dbReference type="GO" id="GO:0006355">
    <property type="term" value="P:regulation of DNA-templated transcription"/>
    <property type="evidence" value="ECO:0007669"/>
    <property type="project" value="UniProtKB-UniRule"/>
</dbReference>
<gene>
    <name evidence="6" type="primary">birA</name>
    <name evidence="8" type="ORF">OMAG_000930</name>
</gene>
<keyword evidence="6" id="KW-0805">Transcription regulation</keyword>
<sequence>MEENNIKQNILRFFEKSRGNYISGEEISNNLGMSRANIWKHINALRQEGYMIDAVPNIGYKLLMIPDKLQGYEIKNGLETSTMGQHIYYYDYITSTNDKAYELAENGAKEGTIIVAETQSGGKARLERKWISPLGGIYMSIILRPVVNIEEIPAVTLVSALSVSKTITSLYNLKAEIKWPNDIFINSQKICGILAEMKGHVDKVDFVILGIGININTAINDLPPNSTSIKTLTKNIANRVIFAREFLKQFESDYTQFINEGFKSLKNECAELSTLIGKKVNIKMHNTILSGLALGIDDKGALIIKNELGDMKRVLSGDVLMCR</sequence>
<dbReference type="SUPFAM" id="SSF46785">
    <property type="entry name" value="Winged helix' DNA-binding domain"/>
    <property type="match status" value="1"/>
</dbReference>
<dbReference type="SUPFAM" id="SSF50037">
    <property type="entry name" value="C-terminal domain of transcriptional repressors"/>
    <property type="match status" value="1"/>
</dbReference>
<dbReference type="CDD" id="cd16442">
    <property type="entry name" value="BPL"/>
    <property type="match status" value="1"/>
</dbReference>
<dbReference type="InterPro" id="IPR045864">
    <property type="entry name" value="aa-tRNA-synth_II/BPL/LPL"/>
</dbReference>
<keyword evidence="6" id="KW-0804">Transcription</keyword>
<dbReference type="InterPro" id="IPR008988">
    <property type="entry name" value="Transcriptional_repressor_C"/>
</dbReference>
<evidence type="ECO:0000256" key="5">
    <source>
        <dbReference type="ARBA" id="ARBA00047846"/>
    </source>
</evidence>
<dbReference type="Pfam" id="PF08279">
    <property type="entry name" value="HTH_11"/>
    <property type="match status" value="1"/>
</dbReference>
<dbReference type="HAMAP" id="MF_00978">
    <property type="entry name" value="Bifunct_BirA"/>
    <property type="match status" value="1"/>
</dbReference>
<keyword evidence="6" id="KW-0678">Repressor</keyword>
<keyword evidence="1 6" id="KW-0436">Ligase</keyword>
<dbReference type="Gene3D" id="2.30.30.100">
    <property type="match status" value="1"/>
</dbReference>
<feature type="domain" description="BPL/LPL catalytic" evidence="7">
    <location>
        <begin position="72"/>
        <end position="258"/>
    </location>
</feature>
<comment type="caution">
    <text evidence="6">Lacks conserved residue(s) required for the propagation of feature annotation.</text>
</comment>
<dbReference type="PANTHER" id="PTHR12835">
    <property type="entry name" value="BIOTIN PROTEIN LIGASE"/>
    <property type="match status" value="1"/>
</dbReference>
<comment type="function">
    <text evidence="6">Acts both as a biotin--[acetyl-CoA-carboxylase] ligase and a repressor.</text>
</comment>
<dbReference type="PANTHER" id="PTHR12835:SF5">
    <property type="entry name" value="BIOTIN--PROTEIN LIGASE"/>
    <property type="match status" value="1"/>
</dbReference>
<evidence type="ECO:0000256" key="4">
    <source>
        <dbReference type="ARBA" id="ARBA00023267"/>
    </source>
</evidence>
<dbReference type="AlphaFoldDB" id="A0A0F0CPH7"/>
<reference evidence="8 9" key="1">
    <citation type="submission" date="2015-02" db="EMBL/GenBank/DDBJ databases">
        <title>Single-cell genomics of uncultivated deep-branching MTB reveals a conserved set of magnetosome genes.</title>
        <authorList>
            <person name="Kolinko S."/>
            <person name="Richter M."/>
            <person name="Glockner F.O."/>
            <person name="Brachmann A."/>
            <person name="Schuler D."/>
        </authorList>
    </citation>
    <scope>NUCLEOTIDE SEQUENCE [LARGE SCALE GENOMIC DNA]</scope>
    <source>
        <strain evidence="8">SKK-01</strain>
    </source>
</reference>
<dbReference type="GO" id="GO:0005524">
    <property type="term" value="F:ATP binding"/>
    <property type="evidence" value="ECO:0007669"/>
    <property type="project" value="UniProtKB-UniRule"/>
</dbReference>
<dbReference type="Gene3D" id="1.10.10.10">
    <property type="entry name" value="Winged helix-like DNA-binding domain superfamily/Winged helix DNA-binding domain"/>
    <property type="match status" value="1"/>
</dbReference>
<protein>
    <recommendedName>
        <fullName evidence="6">Bifunctional ligase/repressor BirA</fullName>
    </recommendedName>
    <alternativeName>
        <fullName evidence="6">Biotin--[acetyl-CoA-carboxylase] ligase</fullName>
        <ecNumber evidence="6">6.3.4.15</ecNumber>
    </alternativeName>
    <alternativeName>
        <fullName evidence="6">Biotin--protein ligase</fullName>
    </alternativeName>
    <alternativeName>
        <fullName evidence="6">Biotin-[acetyl-CoA carboxylase] synthetase</fullName>
    </alternativeName>
</protein>
<keyword evidence="3 6" id="KW-0067">ATP-binding</keyword>
<evidence type="ECO:0000256" key="6">
    <source>
        <dbReference type="HAMAP-Rule" id="MF_00978"/>
    </source>
</evidence>
<dbReference type="Proteomes" id="UP000033428">
    <property type="component" value="Unassembled WGS sequence"/>
</dbReference>
<dbReference type="SUPFAM" id="SSF55681">
    <property type="entry name" value="Class II aaRS and biotin synthetases"/>
    <property type="match status" value="1"/>
</dbReference>
<keyword evidence="2 6" id="KW-0547">Nucleotide-binding</keyword>
<dbReference type="InterPro" id="IPR004408">
    <property type="entry name" value="Biotin_CoA_COase_ligase"/>
</dbReference>
<keyword evidence="9" id="KW-1185">Reference proteome</keyword>
<name>A0A0F0CPH7_9BACT</name>
<dbReference type="InterPro" id="IPR036390">
    <property type="entry name" value="WH_DNA-bd_sf"/>
</dbReference>
<feature type="binding site" evidence="6">
    <location>
        <position position="119"/>
    </location>
    <ligand>
        <name>biotin</name>
        <dbReference type="ChEBI" id="CHEBI:57586"/>
    </ligand>
</feature>
<feature type="DNA-binding region" description="H-T-H motif" evidence="6">
    <location>
        <begin position="24"/>
        <end position="43"/>
    </location>
</feature>